<name>A0A9N9D635_9GLOM</name>
<keyword evidence="1" id="KW-1133">Transmembrane helix</keyword>
<organism evidence="2 3">
    <name type="scientific">Acaulospora morrowiae</name>
    <dbReference type="NCBI Taxonomy" id="94023"/>
    <lineage>
        <taxon>Eukaryota</taxon>
        <taxon>Fungi</taxon>
        <taxon>Fungi incertae sedis</taxon>
        <taxon>Mucoromycota</taxon>
        <taxon>Glomeromycotina</taxon>
        <taxon>Glomeromycetes</taxon>
        <taxon>Diversisporales</taxon>
        <taxon>Acaulosporaceae</taxon>
        <taxon>Acaulospora</taxon>
    </lineage>
</organism>
<accession>A0A9N9D635</accession>
<sequence>MQSLHLPPHVSRRVYIVLLPEKSTKYIAIWLPTAILANLIVTGLVGLISVDLLYAWYRKGCKERLLNDFLEK</sequence>
<gene>
    <name evidence="2" type="ORF">AMORRO_LOCUS8799</name>
</gene>
<evidence type="ECO:0000313" key="2">
    <source>
        <dbReference type="EMBL" id="CAG8624292.1"/>
    </source>
</evidence>
<keyword evidence="3" id="KW-1185">Reference proteome</keyword>
<dbReference type="AlphaFoldDB" id="A0A9N9D635"/>
<reference evidence="2" key="1">
    <citation type="submission" date="2021-06" db="EMBL/GenBank/DDBJ databases">
        <authorList>
            <person name="Kallberg Y."/>
            <person name="Tangrot J."/>
            <person name="Rosling A."/>
        </authorList>
    </citation>
    <scope>NUCLEOTIDE SEQUENCE</scope>
    <source>
        <strain evidence="2">CL551</strain>
    </source>
</reference>
<evidence type="ECO:0000256" key="1">
    <source>
        <dbReference type="SAM" id="Phobius"/>
    </source>
</evidence>
<dbReference type="Proteomes" id="UP000789342">
    <property type="component" value="Unassembled WGS sequence"/>
</dbReference>
<comment type="caution">
    <text evidence="2">The sequence shown here is derived from an EMBL/GenBank/DDBJ whole genome shotgun (WGS) entry which is preliminary data.</text>
</comment>
<keyword evidence="1" id="KW-0812">Transmembrane</keyword>
<keyword evidence="1" id="KW-0472">Membrane</keyword>
<feature type="transmembrane region" description="Helical" evidence="1">
    <location>
        <begin position="27"/>
        <end position="57"/>
    </location>
</feature>
<evidence type="ECO:0000313" key="3">
    <source>
        <dbReference type="Proteomes" id="UP000789342"/>
    </source>
</evidence>
<dbReference type="EMBL" id="CAJVPV010007918">
    <property type="protein sequence ID" value="CAG8624292.1"/>
    <property type="molecule type" value="Genomic_DNA"/>
</dbReference>
<proteinExistence type="predicted"/>
<protein>
    <submittedName>
        <fullName evidence="2">3600_t:CDS:1</fullName>
    </submittedName>
</protein>
<dbReference type="OrthoDB" id="2333074at2759"/>